<protein>
    <recommendedName>
        <fullName evidence="3">Secreted protein</fullName>
    </recommendedName>
</protein>
<name>A0ABT3KSF6_9BURK</name>
<organism evidence="1 2">
    <name type="scientific">Verminephrobacter aporrectodeae subsp. tuberculatae</name>
    <dbReference type="NCBI Taxonomy" id="1110392"/>
    <lineage>
        <taxon>Bacteria</taxon>
        <taxon>Pseudomonadati</taxon>
        <taxon>Pseudomonadota</taxon>
        <taxon>Betaproteobacteria</taxon>
        <taxon>Burkholderiales</taxon>
        <taxon>Comamonadaceae</taxon>
        <taxon>Verminephrobacter</taxon>
    </lineage>
</organism>
<proteinExistence type="predicted"/>
<evidence type="ECO:0008006" key="3">
    <source>
        <dbReference type="Google" id="ProtNLM"/>
    </source>
</evidence>
<evidence type="ECO:0000313" key="1">
    <source>
        <dbReference type="EMBL" id="MCW5321241.1"/>
    </source>
</evidence>
<dbReference type="Proteomes" id="UP001208935">
    <property type="component" value="Unassembled WGS sequence"/>
</dbReference>
<keyword evidence="2" id="KW-1185">Reference proteome</keyword>
<accession>A0ABT3KSF6</accession>
<gene>
    <name evidence="1" type="ORF">D5039_08740</name>
</gene>
<dbReference type="EMBL" id="QZCW01000001">
    <property type="protein sequence ID" value="MCW5321241.1"/>
    <property type="molecule type" value="Genomic_DNA"/>
</dbReference>
<sequence>MVKLLVAMASAKRMVTVVLSPRLSLLSAIVIGLVAASVGRGVPPVFVVSPERRLGLVCESVFHGALVVDGG</sequence>
<evidence type="ECO:0000313" key="2">
    <source>
        <dbReference type="Proteomes" id="UP001208935"/>
    </source>
</evidence>
<comment type="caution">
    <text evidence="1">The sequence shown here is derived from an EMBL/GenBank/DDBJ whole genome shotgun (WGS) entry which is preliminary data.</text>
</comment>
<reference evidence="2" key="1">
    <citation type="submission" date="2023-07" db="EMBL/GenBank/DDBJ databases">
        <title>Verminephrobacter genomes.</title>
        <authorList>
            <person name="Lund M.B."/>
        </authorList>
    </citation>
    <scope>NUCLEOTIDE SEQUENCE [LARGE SCALE GENOMIC DNA]</scope>
    <source>
        <strain evidence="2">AtM5-05</strain>
    </source>
</reference>